<keyword evidence="1" id="KW-1133">Transmembrane helix</keyword>
<reference evidence="2 3" key="1">
    <citation type="submission" date="2007-11" db="EMBL/GenBank/DDBJ databases">
        <title>Draft genome sequence of Bacteroides stercoris(ATCC 43183).</title>
        <authorList>
            <person name="Sudarsanam P."/>
            <person name="Ley R."/>
            <person name="Guruge J."/>
            <person name="Turnbaugh P.J."/>
            <person name="Mahowald M."/>
            <person name="Liep D."/>
            <person name="Gordon J."/>
        </authorList>
    </citation>
    <scope>NUCLEOTIDE SEQUENCE [LARGE SCALE GENOMIC DNA]</scope>
    <source>
        <strain evidence="2 3">ATCC 43183</strain>
    </source>
</reference>
<gene>
    <name evidence="2" type="ORF">BACSTE_02041</name>
</gene>
<evidence type="ECO:0000313" key="2">
    <source>
        <dbReference type="EMBL" id="EDS15536.1"/>
    </source>
</evidence>
<keyword evidence="1" id="KW-0472">Membrane</keyword>
<comment type="caution">
    <text evidence="2">The sequence shown here is derived from an EMBL/GenBank/DDBJ whole genome shotgun (WGS) entry which is preliminary data.</text>
</comment>
<evidence type="ECO:0000256" key="1">
    <source>
        <dbReference type="SAM" id="Phobius"/>
    </source>
</evidence>
<name>B0NQ21_BACSE</name>
<sequence length="843" mass="95307">MKQYNTNYRISLAYVLNTMLCFIFIFPMRMNGGTLLGELSLSNDFLSVGDINVSVLCPKGGINGSNKYTLNMAITKIPSELRKKDVRCSFINASGSLETWVFNGGTWSDVKVWRKEEMSSTFSLGINSETLIGTIKRCIAESNIGKTVSTADEEDITSVDNGNGIRVLKRADRKYNPLDFSGKGYKILRKHIVLGKNVLTQAMMNEPNTTYVIQYDYDLDGGELIVPQGSTLQFEGGSVQNGCIKGCNTNIRAGLYQIFKSISFKGDFSNHFYVEWMGAIGDGNFDNAPIFNVCFNSNILNWEGNGRCYYLASPVMIKTLNQTIKLSNVETNGNYDAFVITKHWIQLDIHSLRNRNKIALGNASAIKLSNNVYNATFNIFKISNFNKGINLYPRVKFDAGDPENATYSGIQYCVFTWQHIEQCDDCIVFDVNGADEGKGLWINENQFNGGRLSGKNGIMQYGRGNKFDAINGNVFNSIGFEDIDCPIKSLYKWSVDRFNYIRMSESIRNSTYIEMDNCTNVLIDLKSYVEASKFKIKDCNTTEIRSMYSVYQYNQKSYDVKKQYSNYQQQNKSFLWYYDHNSKGAVNKRLQKSISEIWTEGSSSPDGTINCSKIINLSVFLDEFILQLDKRAISIAPYLEIYLSGGCRSFIVEDAKGNVIYSTHRPKKKIQISFNNELTPMIFDEDLNHSFVHKKAYFNSANMSDLEKDITDVDFFTFGTSGSKPSVITYSKKVLYSNFKLISMYEGRCILKNEQNETYPIDEPGIYLLTISSDDALEVTKLSKVEAVNTKCVGSFQEKPLNSAIGFSYFCTDRKTTESSTTGIMIYHKGNNIWVDALGREIK</sequence>
<dbReference type="GeneID" id="31797364"/>
<dbReference type="Proteomes" id="UP000004713">
    <property type="component" value="Unassembled WGS sequence"/>
</dbReference>
<dbReference type="EMBL" id="ABFZ02000019">
    <property type="protein sequence ID" value="EDS15536.1"/>
    <property type="molecule type" value="Genomic_DNA"/>
</dbReference>
<reference evidence="2 3" key="2">
    <citation type="submission" date="2007-11" db="EMBL/GenBank/DDBJ databases">
        <authorList>
            <person name="Fulton L."/>
            <person name="Clifton S."/>
            <person name="Fulton B."/>
            <person name="Xu J."/>
            <person name="Minx P."/>
            <person name="Pepin K.H."/>
            <person name="Johnson M."/>
            <person name="Thiruvilangam P."/>
            <person name="Bhonagiri V."/>
            <person name="Nash W.E."/>
            <person name="Mardis E.R."/>
            <person name="Wilson R.K."/>
        </authorList>
    </citation>
    <scope>NUCLEOTIDE SEQUENCE [LARGE SCALE GENOMIC DNA]</scope>
    <source>
        <strain evidence="2 3">ATCC 43183</strain>
    </source>
</reference>
<proteinExistence type="predicted"/>
<protein>
    <submittedName>
        <fullName evidence="2">Uncharacterized protein</fullName>
    </submittedName>
</protein>
<keyword evidence="1" id="KW-0812">Transmembrane</keyword>
<dbReference type="eggNOG" id="COG4886">
    <property type="taxonomic scope" value="Bacteria"/>
</dbReference>
<organism evidence="2 3">
    <name type="scientific">Bacteroides stercoris ATCC 43183</name>
    <dbReference type="NCBI Taxonomy" id="449673"/>
    <lineage>
        <taxon>Bacteria</taxon>
        <taxon>Pseudomonadati</taxon>
        <taxon>Bacteroidota</taxon>
        <taxon>Bacteroidia</taxon>
        <taxon>Bacteroidales</taxon>
        <taxon>Bacteroidaceae</taxon>
        <taxon>Bacteroides</taxon>
    </lineage>
</organism>
<accession>B0NQ21</accession>
<evidence type="ECO:0000313" key="3">
    <source>
        <dbReference type="Proteomes" id="UP000004713"/>
    </source>
</evidence>
<dbReference type="HOGENOM" id="CLU_337619_0_0_10"/>
<dbReference type="AlphaFoldDB" id="B0NQ21"/>
<dbReference type="RefSeq" id="WP_005655223.1">
    <property type="nucleotide sequence ID" value="NZ_CP102262.1"/>
</dbReference>
<feature type="transmembrane region" description="Helical" evidence="1">
    <location>
        <begin position="12"/>
        <end position="30"/>
    </location>
</feature>